<organism evidence="1">
    <name type="scientific">viral metagenome</name>
    <dbReference type="NCBI Taxonomy" id="1070528"/>
    <lineage>
        <taxon>unclassified sequences</taxon>
        <taxon>metagenomes</taxon>
        <taxon>organismal metagenomes</taxon>
    </lineage>
</organism>
<evidence type="ECO:0000313" key="1">
    <source>
        <dbReference type="EMBL" id="QHT08079.1"/>
    </source>
</evidence>
<dbReference type="EMBL" id="MN739490">
    <property type="protein sequence ID" value="QHT08079.1"/>
    <property type="molecule type" value="Genomic_DNA"/>
</dbReference>
<accession>A0A6C0CWJ4</accession>
<proteinExistence type="predicted"/>
<reference evidence="1" key="1">
    <citation type="journal article" date="2020" name="Nature">
        <title>Giant virus diversity and host interactions through global metagenomics.</title>
        <authorList>
            <person name="Schulz F."/>
            <person name="Roux S."/>
            <person name="Paez-Espino D."/>
            <person name="Jungbluth S."/>
            <person name="Walsh D.A."/>
            <person name="Denef V.J."/>
            <person name="McMahon K.D."/>
            <person name="Konstantinidis K.T."/>
            <person name="Eloe-Fadrosh E.A."/>
            <person name="Kyrpides N.C."/>
            <person name="Woyke T."/>
        </authorList>
    </citation>
    <scope>NUCLEOTIDE SEQUENCE</scope>
    <source>
        <strain evidence="1">GVMAG-M-3300022752-39</strain>
    </source>
</reference>
<dbReference type="AlphaFoldDB" id="A0A6C0CWJ4"/>
<sequence>MREEPDENKKSNQNQIKIKSKSNLYIINDCHILYKNYIFKNPYPPTKPYSFTPVYHSGGVL</sequence>
<protein>
    <submittedName>
        <fullName evidence="1">Uncharacterized protein</fullName>
    </submittedName>
</protein>
<name>A0A6C0CWJ4_9ZZZZ</name>